<reference evidence="10 11" key="1">
    <citation type="submission" date="2018-07" db="EMBL/GenBank/DDBJ databases">
        <title>Genomic Encyclopedia of Type Strains, Phase IV (KMG-IV): sequencing the most valuable type-strain genomes for metagenomic binning, comparative biology and taxonomic classification.</title>
        <authorList>
            <person name="Goeker M."/>
        </authorList>
    </citation>
    <scope>NUCLEOTIDE SEQUENCE [LARGE SCALE GENOMIC DNA]</scope>
    <source>
        <strain evidence="10 11">DSM 101478</strain>
    </source>
</reference>
<sequence length="412" mass="46694">MNFEFFIAKRIIAAKDYKSSISGPIIKIAITAIALGIIMMLVSVATSMGLQKKIREKVSAFNGDVIITNYDTNQSNDSQIPISKEQDFYPDFNQVEGIKHIQITAAKGAVIRTQDDFEGIVVKGVGTDYNWQYFKDFLRQGRLPKYTEDNLNEEVLISEYLAKRLGLKLNDKVVTFFLQEGKNQKARSRGFDIVGIYNSGFQQFDEQYLIADIRHIQFLNKWEDDQIGAFEVFVDDFDSIDAVGAQVYQTIGSDLDAVTIRQKYGSIFEWIDLFDFNTYLIIGIMILVAGINMITALLVLILERTQMIGILKAMGSSDWSVRKVFLYNAMYLILVGLFWGNVIGLGLLLAQKYFKLFPLNPDTYYVTEAPVFLDIGYILALNIGTFVLCLVMLIVPSYIISKISPVKAIRFE</sequence>
<feature type="domain" description="MacB-like periplasmic core" evidence="9">
    <location>
        <begin position="28"/>
        <end position="247"/>
    </location>
</feature>
<dbReference type="Pfam" id="PF12704">
    <property type="entry name" value="MacB_PCD"/>
    <property type="match status" value="1"/>
</dbReference>
<evidence type="ECO:0000256" key="4">
    <source>
        <dbReference type="ARBA" id="ARBA00022692"/>
    </source>
</evidence>
<keyword evidence="5 7" id="KW-1133">Transmembrane helix</keyword>
<proteinExistence type="inferred from homology"/>
<comment type="caution">
    <text evidence="10">The sequence shown here is derived from an EMBL/GenBank/DDBJ whole genome shotgun (WGS) entry which is preliminary data.</text>
</comment>
<evidence type="ECO:0000259" key="8">
    <source>
        <dbReference type="Pfam" id="PF02687"/>
    </source>
</evidence>
<dbReference type="PANTHER" id="PTHR30489:SF0">
    <property type="entry name" value="LIPOPROTEIN-RELEASING SYSTEM TRANSMEMBRANE PROTEIN LOLE"/>
    <property type="match status" value="1"/>
</dbReference>
<name>A0A370QA11_9FLAO</name>
<dbReference type="GO" id="GO:0098797">
    <property type="term" value="C:plasma membrane protein complex"/>
    <property type="evidence" value="ECO:0007669"/>
    <property type="project" value="TreeGrafter"/>
</dbReference>
<dbReference type="InterPro" id="IPR025857">
    <property type="entry name" value="MacB_PCD"/>
</dbReference>
<evidence type="ECO:0000256" key="3">
    <source>
        <dbReference type="ARBA" id="ARBA00022475"/>
    </source>
</evidence>
<evidence type="ECO:0000256" key="7">
    <source>
        <dbReference type="SAM" id="Phobius"/>
    </source>
</evidence>
<organism evidence="10 11">
    <name type="scientific">Marinirhabdus gelatinilytica</name>
    <dbReference type="NCBI Taxonomy" id="1703343"/>
    <lineage>
        <taxon>Bacteria</taxon>
        <taxon>Pseudomonadati</taxon>
        <taxon>Bacteroidota</taxon>
        <taxon>Flavobacteriia</taxon>
        <taxon>Flavobacteriales</taxon>
        <taxon>Flavobacteriaceae</taxon>
    </lineage>
</organism>
<dbReference type="EMBL" id="QRAO01000004">
    <property type="protein sequence ID" value="RDK84860.1"/>
    <property type="molecule type" value="Genomic_DNA"/>
</dbReference>
<dbReference type="InterPro" id="IPR051447">
    <property type="entry name" value="Lipoprotein-release_system"/>
</dbReference>
<comment type="similarity">
    <text evidence="2">Belongs to the ABC-4 integral membrane protein family. LolC/E subfamily.</text>
</comment>
<comment type="subcellular location">
    <subcellularLocation>
        <location evidence="1">Cell membrane</location>
        <topology evidence="1">Multi-pass membrane protein</topology>
    </subcellularLocation>
</comment>
<keyword evidence="6 7" id="KW-0472">Membrane</keyword>
<dbReference type="Pfam" id="PF02687">
    <property type="entry name" value="FtsX"/>
    <property type="match status" value="1"/>
</dbReference>
<dbReference type="GO" id="GO:0044874">
    <property type="term" value="P:lipoprotein localization to outer membrane"/>
    <property type="evidence" value="ECO:0007669"/>
    <property type="project" value="TreeGrafter"/>
</dbReference>
<protein>
    <submittedName>
        <fullName evidence="10">Lipoprotein-releasing system permease protein</fullName>
    </submittedName>
</protein>
<evidence type="ECO:0000256" key="2">
    <source>
        <dbReference type="ARBA" id="ARBA00005236"/>
    </source>
</evidence>
<dbReference type="InterPro" id="IPR003838">
    <property type="entry name" value="ABC3_permease_C"/>
</dbReference>
<evidence type="ECO:0000313" key="11">
    <source>
        <dbReference type="Proteomes" id="UP000255317"/>
    </source>
</evidence>
<keyword evidence="4 7" id="KW-0812">Transmembrane</keyword>
<keyword evidence="10" id="KW-0449">Lipoprotein</keyword>
<dbReference type="RefSeq" id="WP_115124270.1">
    <property type="nucleotide sequence ID" value="NZ_QRAO01000004.1"/>
</dbReference>
<evidence type="ECO:0000256" key="5">
    <source>
        <dbReference type="ARBA" id="ARBA00022989"/>
    </source>
</evidence>
<dbReference type="AlphaFoldDB" id="A0A370QA11"/>
<feature type="transmembrane region" description="Helical" evidence="7">
    <location>
        <begin position="279"/>
        <end position="303"/>
    </location>
</feature>
<dbReference type="PANTHER" id="PTHR30489">
    <property type="entry name" value="LIPOPROTEIN-RELEASING SYSTEM TRANSMEMBRANE PROTEIN LOLE"/>
    <property type="match status" value="1"/>
</dbReference>
<gene>
    <name evidence="10" type="ORF">C8D94_104235</name>
</gene>
<feature type="domain" description="ABC3 transporter permease C-terminal" evidence="8">
    <location>
        <begin position="280"/>
        <end position="405"/>
    </location>
</feature>
<evidence type="ECO:0000256" key="1">
    <source>
        <dbReference type="ARBA" id="ARBA00004651"/>
    </source>
</evidence>
<evidence type="ECO:0000313" key="10">
    <source>
        <dbReference type="EMBL" id="RDK84860.1"/>
    </source>
</evidence>
<dbReference type="Proteomes" id="UP000255317">
    <property type="component" value="Unassembled WGS sequence"/>
</dbReference>
<evidence type="ECO:0000256" key="6">
    <source>
        <dbReference type="ARBA" id="ARBA00023136"/>
    </source>
</evidence>
<keyword evidence="11" id="KW-1185">Reference proteome</keyword>
<feature type="transmembrane region" description="Helical" evidence="7">
    <location>
        <begin position="25"/>
        <end position="50"/>
    </location>
</feature>
<evidence type="ECO:0000259" key="9">
    <source>
        <dbReference type="Pfam" id="PF12704"/>
    </source>
</evidence>
<dbReference type="OrthoDB" id="1522670at2"/>
<accession>A0A370QA11</accession>
<feature type="transmembrane region" description="Helical" evidence="7">
    <location>
        <begin position="324"/>
        <end position="350"/>
    </location>
</feature>
<keyword evidence="3" id="KW-1003">Cell membrane</keyword>
<feature type="transmembrane region" description="Helical" evidence="7">
    <location>
        <begin position="375"/>
        <end position="400"/>
    </location>
</feature>